<dbReference type="RefSeq" id="WP_036638281.1">
    <property type="nucleotide sequence ID" value="NZ_JFZB01000022.1"/>
</dbReference>
<dbReference type="Pfam" id="PF01408">
    <property type="entry name" value="GFO_IDH_MocA"/>
    <property type="match status" value="1"/>
</dbReference>
<organism evidence="2 3">
    <name type="scientific">Paenirhodobacter enshiensis</name>
    <dbReference type="NCBI Taxonomy" id="1105367"/>
    <lineage>
        <taxon>Bacteria</taxon>
        <taxon>Pseudomonadati</taxon>
        <taxon>Pseudomonadota</taxon>
        <taxon>Alphaproteobacteria</taxon>
        <taxon>Rhodobacterales</taxon>
        <taxon>Rhodobacter group</taxon>
        <taxon>Paenirhodobacter</taxon>
    </lineage>
</organism>
<dbReference type="EMBL" id="JFZB01000022">
    <property type="protein sequence ID" value="KFI25586.1"/>
    <property type="molecule type" value="Genomic_DNA"/>
</dbReference>
<dbReference type="Proteomes" id="UP000028824">
    <property type="component" value="Unassembled WGS sequence"/>
</dbReference>
<accession>A0A086XU86</accession>
<keyword evidence="3" id="KW-1185">Reference proteome</keyword>
<evidence type="ECO:0000313" key="3">
    <source>
        <dbReference type="Proteomes" id="UP000028824"/>
    </source>
</evidence>
<name>A0A086XU86_9RHOB</name>
<gene>
    <name evidence="2" type="ORF">CG50_05205</name>
</gene>
<reference evidence="2 3" key="1">
    <citation type="submission" date="2014-03" db="EMBL/GenBank/DDBJ databases">
        <title>Genome of Paenirhodobacter enshiensis DW2-9.</title>
        <authorList>
            <person name="Wang D."/>
            <person name="Wang G."/>
        </authorList>
    </citation>
    <scope>NUCLEOTIDE SEQUENCE [LARGE SCALE GENOMIC DNA]</scope>
    <source>
        <strain evidence="2 3">DW2-9</strain>
    </source>
</reference>
<dbReference type="PANTHER" id="PTHR43818">
    <property type="entry name" value="BCDNA.GH03377"/>
    <property type="match status" value="1"/>
</dbReference>
<dbReference type="Gene3D" id="3.40.50.720">
    <property type="entry name" value="NAD(P)-binding Rossmann-like Domain"/>
    <property type="match status" value="1"/>
</dbReference>
<dbReference type="InterPro" id="IPR000683">
    <property type="entry name" value="Gfo/Idh/MocA-like_OxRdtase_N"/>
</dbReference>
<dbReference type="Gene3D" id="3.30.360.10">
    <property type="entry name" value="Dihydrodipicolinate Reductase, domain 2"/>
    <property type="match status" value="1"/>
</dbReference>
<dbReference type="SUPFAM" id="SSF51735">
    <property type="entry name" value="NAD(P)-binding Rossmann-fold domains"/>
    <property type="match status" value="1"/>
</dbReference>
<dbReference type="OrthoDB" id="9813657at2"/>
<sequence>MTHSSASRQPVALGLVGLGTIARNQHLPSLAAVPAFRLAAIASRNATLDTLPGYPDIDALLAAEPEVTAVSLCTPPQGRFEQAASAIGAGRHVMLEKPPGASVSEVEALAAMARAKGVTLFATWHSRAAAAVEEARRLLANRKISRVEITWKEDVRHWHPGQDWIWQPGGLGVFDPGINALSVVTRILPSALHPVSAVLDVPENRQAPIAARLSMVTADGAPVEAEFDWRQTGPQTWDIRVESDGPEILLRMGGAELHVAGEKIIAAADEEYRRLYARFAELIATGASEVDLSPLQLVADAFLLAERRTVAPFHDPALPG</sequence>
<comment type="caution">
    <text evidence="2">The sequence shown here is derived from an EMBL/GenBank/DDBJ whole genome shotgun (WGS) entry which is preliminary data.</text>
</comment>
<dbReference type="PANTHER" id="PTHR43818:SF7">
    <property type="entry name" value="DEHYDROGENASE"/>
    <property type="match status" value="1"/>
</dbReference>
<feature type="domain" description="Gfo/Idh/MocA-like oxidoreductase N-terminal" evidence="1">
    <location>
        <begin position="13"/>
        <end position="121"/>
    </location>
</feature>
<evidence type="ECO:0000259" key="1">
    <source>
        <dbReference type="Pfam" id="PF01408"/>
    </source>
</evidence>
<dbReference type="eggNOG" id="COG0673">
    <property type="taxonomic scope" value="Bacteria"/>
</dbReference>
<proteinExistence type="predicted"/>
<dbReference type="GO" id="GO:0000166">
    <property type="term" value="F:nucleotide binding"/>
    <property type="evidence" value="ECO:0007669"/>
    <property type="project" value="InterPro"/>
</dbReference>
<dbReference type="InterPro" id="IPR050463">
    <property type="entry name" value="Gfo/Idh/MocA_oxidrdct_glycsds"/>
</dbReference>
<dbReference type="STRING" id="1105367.CG50_05205"/>
<protein>
    <submittedName>
        <fullName evidence="2">Galactose 1-dehydrogenase</fullName>
    </submittedName>
</protein>
<evidence type="ECO:0000313" key="2">
    <source>
        <dbReference type="EMBL" id="KFI25586.1"/>
    </source>
</evidence>
<dbReference type="InterPro" id="IPR036291">
    <property type="entry name" value="NAD(P)-bd_dom_sf"/>
</dbReference>
<dbReference type="AlphaFoldDB" id="A0A086XU86"/>